<feature type="compositionally biased region" description="Basic and acidic residues" evidence="1">
    <location>
        <begin position="28"/>
        <end position="43"/>
    </location>
</feature>
<feature type="compositionally biased region" description="Basic and acidic residues" evidence="1">
    <location>
        <begin position="1"/>
        <end position="16"/>
    </location>
</feature>
<dbReference type="PROSITE" id="PS50006">
    <property type="entry name" value="FHA_DOMAIN"/>
    <property type="match status" value="1"/>
</dbReference>
<keyword evidence="3" id="KW-1185">Reference proteome</keyword>
<feature type="region of interest" description="Disordered" evidence="1">
    <location>
        <begin position="589"/>
        <end position="766"/>
    </location>
</feature>
<gene>
    <name evidence="4" type="primary">LOC105909478</name>
</gene>
<organism evidence="3 4">
    <name type="scientific">Clupea harengus</name>
    <name type="common">Atlantic herring</name>
    <dbReference type="NCBI Taxonomy" id="7950"/>
    <lineage>
        <taxon>Eukaryota</taxon>
        <taxon>Metazoa</taxon>
        <taxon>Chordata</taxon>
        <taxon>Craniata</taxon>
        <taxon>Vertebrata</taxon>
        <taxon>Euteleostomi</taxon>
        <taxon>Actinopterygii</taxon>
        <taxon>Neopterygii</taxon>
        <taxon>Teleostei</taxon>
        <taxon>Clupei</taxon>
        <taxon>Clupeiformes</taxon>
        <taxon>Clupeoidei</taxon>
        <taxon>Clupeidae</taxon>
        <taxon>Clupea</taxon>
    </lineage>
</organism>
<evidence type="ECO:0000259" key="2">
    <source>
        <dbReference type="PROSITE" id="PS50006"/>
    </source>
</evidence>
<feature type="compositionally biased region" description="Acidic residues" evidence="1">
    <location>
        <begin position="651"/>
        <end position="663"/>
    </location>
</feature>
<evidence type="ECO:0000313" key="4">
    <source>
        <dbReference type="RefSeq" id="XP_012693568.1"/>
    </source>
</evidence>
<protein>
    <submittedName>
        <fullName evidence="4">Kanadaptin</fullName>
    </submittedName>
</protein>
<feature type="compositionally biased region" description="Basic and acidic residues" evidence="1">
    <location>
        <begin position="300"/>
        <end position="309"/>
    </location>
</feature>
<feature type="compositionally biased region" description="Basic and acidic residues" evidence="1">
    <location>
        <begin position="756"/>
        <end position="766"/>
    </location>
</feature>
<dbReference type="SMART" id="SM00240">
    <property type="entry name" value="FHA"/>
    <property type="match status" value="1"/>
</dbReference>
<reference evidence="4" key="1">
    <citation type="submission" date="2025-08" db="UniProtKB">
        <authorList>
            <consortium name="RefSeq"/>
        </authorList>
    </citation>
    <scope>IDENTIFICATION</scope>
</reference>
<dbReference type="Proteomes" id="UP000515152">
    <property type="component" value="Chromosome 14"/>
</dbReference>
<feature type="region of interest" description="Disordered" evidence="1">
    <location>
        <begin position="300"/>
        <end position="357"/>
    </location>
</feature>
<evidence type="ECO:0000256" key="1">
    <source>
        <dbReference type="SAM" id="MobiDB-lite"/>
    </source>
</evidence>
<proteinExistence type="predicted"/>
<dbReference type="InterPro" id="IPR050923">
    <property type="entry name" value="Cell_Proc_Reg/RNA_Proc"/>
</dbReference>
<dbReference type="InterPro" id="IPR000253">
    <property type="entry name" value="FHA_dom"/>
</dbReference>
<dbReference type="AlphaFoldDB" id="A0A6P3WA89"/>
<dbReference type="RefSeq" id="XP_012693568.1">
    <property type="nucleotide sequence ID" value="XM_012838114.3"/>
</dbReference>
<dbReference type="GeneID" id="105909478"/>
<accession>A0A6P3WA89</accession>
<evidence type="ECO:0000313" key="3">
    <source>
        <dbReference type="Proteomes" id="UP000515152"/>
    </source>
</evidence>
<name>A0A6P3WA89_CLUHA</name>
<dbReference type="KEGG" id="char:105909478"/>
<feature type="region of interest" description="Disordered" evidence="1">
    <location>
        <begin position="1"/>
        <end position="59"/>
    </location>
</feature>
<dbReference type="PANTHER" id="PTHR23308">
    <property type="entry name" value="NUCLEAR INHIBITOR OF PROTEIN PHOSPHATASE-1"/>
    <property type="match status" value="1"/>
</dbReference>
<dbReference type="CDD" id="cd22677">
    <property type="entry name" value="FHA_Kanadaptin"/>
    <property type="match status" value="1"/>
</dbReference>
<sequence length="766" mass="85391">MERDEKLEMDFNDKETNMSNSSGTMGELKGENATDTENRDGPFKKPATFAAPSVAGKRGNICSDKEASVSGSQVVSVFENVKKNHGPHDDQESHSTGDALRENVSPEIGETTSDGCNNISDGGTSSSLSALAIQCVKQKHKIPPPGKFKPNPPLPYTEPLWGGVAEIPYALEILKNGSIVDSVPLTQQGYFVVGRLPQCDIALEHPSISRYHAVLQYRGQSGEVGEVGEETGFYIYDLSSTHGTFVNKNKIPPKTYIRLKVGHVLKFGVSTRLFILQGPEADEETESEFSITQLRERAKKQQELQKKMMGDGSDEEEEEKDGEKAVRSSGRSNTDDAGCSWGMGDEAAPEDENEENPFATEFQEDQEAAYLKDPKKALQGFYDREGEELEFEYEEKTHGSWLCRISLPVDDVNGKQLVAEVTHTGKKKEAAIQCSLEACRILEARGLLRQEAISRKRKKKNWEDEDFYDSDDDAFLDRTGTVEKKRKERMKRLGKVDDRPDSYETLTLKLAEVEREITETEIKLNSSGKSGAKTSSDDPLDAFMNVVCSESKLDGVERKKLHIHMAELRKEAQRLHRLVDLTRPTQLPSLQTCGSSSNQEKPKKATFPMFGAMKGGSKFRLKTGTIGKVPPKRANLPPELFNMKEMLPGAAEEEEEDMEEDPQDNLSIVRGDHETNDMPMSDRVEKEHHHNPEDTIRPDPDSEKEDLEAPRKQIPKKNKGKVIGPSRPSSTLSAKYPEDDPDYCVWVPPAGQSGDGKTHLNDKYGY</sequence>
<dbReference type="Pfam" id="PF00498">
    <property type="entry name" value="FHA"/>
    <property type="match status" value="1"/>
</dbReference>
<dbReference type="Gene3D" id="2.60.200.20">
    <property type="match status" value="1"/>
</dbReference>
<dbReference type="OrthoDB" id="433755at2759"/>
<dbReference type="SUPFAM" id="SSF49879">
    <property type="entry name" value="SMAD/FHA domain"/>
    <property type="match status" value="1"/>
</dbReference>
<dbReference type="CDD" id="cd19856">
    <property type="entry name" value="DSRM_Kanadaptin"/>
    <property type="match status" value="1"/>
</dbReference>
<feature type="compositionally biased region" description="Basic and acidic residues" evidence="1">
    <location>
        <begin position="670"/>
        <end position="711"/>
    </location>
</feature>
<dbReference type="InterPro" id="IPR008984">
    <property type="entry name" value="SMAD_FHA_dom_sf"/>
</dbReference>
<feature type="domain" description="FHA" evidence="2">
    <location>
        <begin position="191"/>
        <end position="251"/>
    </location>
</feature>
<feature type="compositionally biased region" description="Polar residues" evidence="1">
    <location>
        <begin position="589"/>
        <end position="599"/>
    </location>
</feature>